<protein>
    <submittedName>
        <fullName evidence="2">Acetyltransferase (GNAT) family protein</fullName>
    </submittedName>
</protein>
<dbReference type="CDD" id="cd04301">
    <property type="entry name" value="NAT_SF"/>
    <property type="match status" value="1"/>
</dbReference>
<dbReference type="Gene3D" id="3.40.630.30">
    <property type="match status" value="1"/>
</dbReference>
<dbReference type="Pfam" id="PF00583">
    <property type="entry name" value="Acetyltransf_1"/>
    <property type="match status" value="1"/>
</dbReference>
<proteinExistence type="predicted"/>
<keyword evidence="3" id="KW-1185">Reference proteome</keyword>
<dbReference type="Proteomes" id="UP000248555">
    <property type="component" value="Unassembled WGS sequence"/>
</dbReference>
<dbReference type="InterPro" id="IPR016181">
    <property type="entry name" value="Acyl_CoA_acyltransferase"/>
</dbReference>
<evidence type="ECO:0000313" key="3">
    <source>
        <dbReference type="Proteomes" id="UP000248555"/>
    </source>
</evidence>
<dbReference type="PANTHER" id="PTHR43233">
    <property type="entry name" value="FAMILY N-ACETYLTRANSFERASE, PUTATIVE (AFU_ORTHOLOGUE AFUA_6G03350)-RELATED"/>
    <property type="match status" value="1"/>
</dbReference>
<sequence>MILLFQMKEYTKETFTVSTDRSKIDLNKVCDFLARSYWANKRKRETIMKSIEHSLCFSLFDGNEQIGFARVITDGATFAYLCDVFIDENDRGKKLGTWLLQCILEHPDVAGVRRFCLVTKDAHAFYKPFGFTSLQEPEKYMEKMNNE</sequence>
<accession>A0A327YFP0</accession>
<gene>
    <name evidence="2" type="ORF">B0I26_10891</name>
</gene>
<keyword evidence="2" id="KW-0808">Transferase</keyword>
<dbReference type="InterPro" id="IPR000182">
    <property type="entry name" value="GNAT_dom"/>
</dbReference>
<dbReference type="EMBL" id="QLMH01000008">
    <property type="protein sequence ID" value="RAK18916.1"/>
    <property type="molecule type" value="Genomic_DNA"/>
</dbReference>
<evidence type="ECO:0000313" key="2">
    <source>
        <dbReference type="EMBL" id="RAK18916.1"/>
    </source>
</evidence>
<dbReference type="InterPro" id="IPR053144">
    <property type="entry name" value="Acetyltransferase_Butenolide"/>
</dbReference>
<comment type="caution">
    <text evidence="2">The sequence shown here is derived from an EMBL/GenBank/DDBJ whole genome shotgun (WGS) entry which is preliminary data.</text>
</comment>
<dbReference type="SUPFAM" id="SSF55729">
    <property type="entry name" value="Acyl-CoA N-acyltransferases (Nat)"/>
    <property type="match status" value="1"/>
</dbReference>
<reference evidence="2 3" key="1">
    <citation type="submission" date="2018-06" db="EMBL/GenBank/DDBJ databases">
        <title>Genomic Encyclopedia of Type Strains, Phase III (KMG-III): the genomes of soil and plant-associated and newly described type strains.</title>
        <authorList>
            <person name="Whitman W."/>
        </authorList>
    </citation>
    <scope>NUCLEOTIDE SEQUENCE [LARGE SCALE GENOMIC DNA]</scope>
    <source>
        <strain evidence="2 3">CGMCC 1.8979</strain>
    </source>
</reference>
<feature type="domain" description="N-acetyltransferase" evidence="1">
    <location>
        <begin position="15"/>
        <end position="146"/>
    </location>
</feature>
<dbReference type="PANTHER" id="PTHR43233:SF1">
    <property type="entry name" value="FAMILY N-ACETYLTRANSFERASE, PUTATIVE (AFU_ORTHOLOGUE AFUA_6G03350)-RELATED"/>
    <property type="match status" value="1"/>
</dbReference>
<evidence type="ECO:0000259" key="1">
    <source>
        <dbReference type="PROSITE" id="PS51186"/>
    </source>
</evidence>
<dbReference type="AlphaFoldDB" id="A0A327YFP0"/>
<name>A0A327YFP0_9BACL</name>
<dbReference type="GO" id="GO:0016747">
    <property type="term" value="F:acyltransferase activity, transferring groups other than amino-acyl groups"/>
    <property type="evidence" value="ECO:0007669"/>
    <property type="project" value="InterPro"/>
</dbReference>
<dbReference type="PROSITE" id="PS51186">
    <property type="entry name" value="GNAT"/>
    <property type="match status" value="1"/>
</dbReference>
<organism evidence="2 3">
    <name type="scientific">Paranoxybacillus vitaminiphilus</name>
    <dbReference type="NCBI Taxonomy" id="581036"/>
    <lineage>
        <taxon>Bacteria</taxon>
        <taxon>Bacillati</taxon>
        <taxon>Bacillota</taxon>
        <taxon>Bacilli</taxon>
        <taxon>Bacillales</taxon>
        <taxon>Anoxybacillaceae</taxon>
        <taxon>Paranoxybacillus</taxon>
    </lineage>
</organism>